<feature type="transmembrane region" description="Helical" evidence="6">
    <location>
        <begin position="229"/>
        <end position="255"/>
    </location>
</feature>
<gene>
    <name evidence="8" type="ORF">PAN0_012c4533</name>
</gene>
<dbReference type="Gene3D" id="3.40.50.720">
    <property type="entry name" value="NAD(P)-binding Rossmann-like Domain"/>
    <property type="match status" value="1"/>
</dbReference>
<dbReference type="InterPro" id="IPR005097">
    <property type="entry name" value="Sacchrp_dh_NADP-bd"/>
</dbReference>
<feature type="transmembrane region" description="Helical" evidence="6">
    <location>
        <begin position="112"/>
        <end position="130"/>
    </location>
</feature>
<dbReference type="RefSeq" id="XP_014655556.1">
    <property type="nucleotide sequence ID" value="XM_014800070.1"/>
</dbReference>
<dbReference type="PANTHER" id="PTHR12608">
    <property type="entry name" value="TRANSMEMBRANE PROTEIN HTP-1 RELATED"/>
    <property type="match status" value="1"/>
</dbReference>
<dbReference type="Proteomes" id="UP000053758">
    <property type="component" value="Unassembled WGS sequence"/>
</dbReference>
<evidence type="ECO:0000256" key="5">
    <source>
        <dbReference type="ARBA" id="ARBA00023136"/>
    </source>
</evidence>
<dbReference type="InterPro" id="IPR049555">
    <property type="entry name" value="GDT1-like_CS"/>
</dbReference>
<protein>
    <submittedName>
        <fullName evidence="8">Vacuole protein</fullName>
    </submittedName>
</protein>
<dbReference type="GO" id="GO:0032468">
    <property type="term" value="P:Golgi calcium ion homeostasis"/>
    <property type="evidence" value="ECO:0007669"/>
    <property type="project" value="TreeGrafter"/>
</dbReference>
<evidence type="ECO:0000256" key="2">
    <source>
        <dbReference type="ARBA" id="ARBA00009190"/>
    </source>
</evidence>
<dbReference type="Pfam" id="PF01169">
    <property type="entry name" value="GDT1"/>
    <property type="match status" value="2"/>
</dbReference>
<dbReference type="GeneID" id="26305285"/>
<evidence type="ECO:0000256" key="4">
    <source>
        <dbReference type="ARBA" id="ARBA00022989"/>
    </source>
</evidence>
<dbReference type="InterPro" id="IPR001727">
    <property type="entry name" value="GDT1-like"/>
</dbReference>
<evidence type="ECO:0000256" key="1">
    <source>
        <dbReference type="ARBA" id="ARBA00004141"/>
    </source>
</evidence>
<evidence type="ECO:0000259" key="7">
    <source>
        <dbReference type="Pfam" id="PF03435"/>
    </source>
</evidence>
<dbReference type="SUPFAM" id="SSF51735">
    <property type="entry name" value="NAD(P)-binding Rossmann-fold domains"/>
    <property type="match status" value="1"/>
</dbReference>
<evidence type="ECO:0000256" key="3">
    <source>
        <dbReference type="ARBA" id="ARBA00022692"/>
    </source>
</evidence>
<sequence length="827" mass="89051">MAADTALNNATSLGLGMVMGGSESGVLPGTFSSYTTALGLHDALQHDPRALWSSFAMIIVSEIGDKTFLIAAILAMRQSRLVVFTGAFASLAVMSVLSALLGVMFPSLLPKSLTNLMAAALFLVFGLKMVRDGLQMSGDEMQEEWHEAEREIELENTHELDTLEQGHPTPSPAGKRAGAVGNSLREGTKNLCGLCFSPVFAQAFILTFLGEWGDRSQIATIALAAAHNVTLVCIGTIAGHACCTSMAVVAGSWLATKISVKHVTLGGATLFLVFAGVYAFEAATHGGGSHEQCRREHEKDKLDGRARYAVEPQVVGGLHRNAVRAPPRRVKAESWALPRYRPDVRLGEFRGAACCKFRTCVTWRVTAVWSKESALPLSRPDVTTAQARMQPSALPSSHLASSSHPTNTLATWPFVRPLINMSKKYDVVVFGATGFTGQLVCKYLLSHPEQRPWAVAGRSASRLASLKKSLNLPDTVGVIEAETAKYETLTAMTSQARVLINIVGPYRPFNALAVVRACLESSTHYVDLSGETGFNSDCISQFHADAQAKGVVIANSVGFDSLPFDLSTFLAAQKAKQLSGKDVALVECAYELPKDLSAGTLASAVSMASEKQQMFAVRGDWLSPISKPHSLDFASPVRWFEQRRKWGAQNTFSIHNTRTVTRTWGLLQHHSSPSAYGSSFAYKEGTLLPNKIVAYVVAYLGVVSIWVLMNIAPIRALIARSMKPNSGPSEHSLHNSRLRVDTLATATDGTKALCKMSAKGHPGYLLTARMITEAALTILATSDRDLPGVKGGVLTPALLGASTLADRLAQFAQFDIRTEAYEDAKTR</sequence>
<name>A0A081CI15_PSEA2</name>
<feature type="transmembrane region" description="Helical" evidence="6">
    <location>
        <begin position="191"/>
        <end position="209"/>
    </location>
</feature>
<dbReference type="GO" id="GO:0032472">
    <property type="term" value="P:Golgi calcium ion transport"/>
    <property type="evidence" value="ECO:0007669"/>
    <property type="project" value="TreeGrafter"/>
</dbReference>
<dbReference type="HOGENOM" id="CLU_342547_0_0_1"/>
<feature type="domain" description="Saccharopine dehydrogenase NADP binding" evidence="7">
    <location>
        <begin position="427"/>
        <end position="553"/>
    </location>
</feature>
<dbReference type="PANTHER" id="PTHR12608:SF1">
    <property type="entry name" value="TRANSMEMBRANE PROTEIN 165"/>
    <property type="match status" value="1"/>
</dbReference>
<feature type="transmembrane region" description="Helical" evidence="6">
    <location>
        <begin position="692"/>
        <end position="712"/>
    </location>
</feature>
<keyword evidence="5 6" id="KW-0472">Membrane</keyword>
<dbReference type="PROSITE" id="PS01214">
    <property type="entry name" value="UPF0016"/>
    <property type="match status" value="1"/>
</dbReference>
<feature type="transmembrane region" description="Helical" evidence="6">
    <location>
        <begin position="81"/>
        <end position="106"/>
    </location>
</feature>
<dbReference type="GO" id="GO:0015085">
    <property type="term" value="F:calcium ion transmembrane transporter activity"/>
    <property type="evidence" value="ECO:0007669"/>
    <property type="project" value="TreeGrafter"/>
</dbReference>
<comment type="subcellular location">
    <subcellularLocation>
        <location evidence="1">Membrane</location>
        <topology evidence="1">Multi-pass membrane protein</topology>
    </subcellularLocation>
</comment>
<dbReference type="InterPro" id="IPR036291">
    <property type="entry name" value="NAD(P)-bd_dom_sf"/>
</dbReference>
<feature type="transmembrane region" description="Helical" evidence="6">
    <location>
        <begin position="262"/>
        <end position="280"/>
    </location>
</feature>
<evidence type="ECO:0000256" key="6">
    <source>
        <dbReference type="SAM" id="Phobius"/>
    </source>
</evidence>
<accession>A0A081CI15</accession>
<organism evidence="8">
    <name type="scientific">Pseudozyma antarctica</name>
    <name type="common">Yeast</name>
    <name type="synonym">Candida antarctica</name>
    <dbReference type="NCBI Taxonomy" id="84753"/>
    <lineage>
        <taxon>Eukaryota</taxon>
        <taxon>Fungi</taxon>
        <taxon>Dikarya</taxon>
        <taxon>Basidiomycota</taxon>
        <taxon>Ustilaginomycotina</taxon>
        <taxon>Ustilaginomycetes</taxon>
        <taxon>Ustilaginales</taxon>
        <taxon>Ustilaginaceae</taxon>
        <taxon>Moesziomyces</taxon>
    </lineage>
</organism>
<dbReference type="GO" id="GO:0005384">
    <property type="term" value="F:manganese ion transmembrane transporter activity"/>
    <property type="evidence" value="ECO:0007669"/>
    <property type="project" value="TreeGrafter"/>
</dbReference>
<evidence type="ECO:0000313" key="9">
    <source>
        <dbReference type="Proteomes" id="UP000053758"/>
    </source>
</evidence>
<proteinExistence type="inferred from homology"/>
<dbReference type="AlphaFoldDB" id="A0A081CI15"/>
<evidence type="ECO:0000313" key="8">
    <source>
        <dbReference type="EMBL" id="GAK66311.1"/>
    </source>
</evidence>
<keyword evidence="9" id="KW-1185">Reference proteome</keyword>
<keyword evidence="3 6" id="KW-0812">Transmembrane</keyword>
<keyword evidence="4 6" id="KW-1133">Transmembrane helix</keyword>
<dbReference type="EMBL" id="DF830079">
    <property type="protein sequence ID" value="GAK66311.1"/>
    <property type="molecule type" value="Genomic_DNA"/>
</dbReference>
<reference evidence="8" key="1">
    <citation type="submission" date="2014-07" db="EMBL/GenBank/DDBJ databases">
        <title>Draft genome sequence of the yeast Pseudozyma antarctica JCM 10317 known as a producer of lipase B which used in a wide range of industrial applications.</title>
        <authorList>
            <person name="Morita T."/>
            <person name="Saika A."/>
            <person name="Koike H."/>
        </authorList>
    </citation>
    <scope>NUCLEOTIDE SEQUENCE</scope>
    <source>
        <strain evidence="8">JCM 10317</strain>
    </source>
</reference>
<comment type="similarity">
    <text evidence="2">Belongs to the GDT1 family.</text>
</comment>
<dbReference type="GO" id="GO:0000329">
    <property type="term" value="C:fungal-type vacuole membrane"/>
    <property type="evidence" value="ECO:0007669"/>
    <property type="project" value="TreeGrafter"/>
</dbReference>
<dbReference type="GO" id="GO:0005794">
    <property type="term" value="C:Golgi apparatus"/>
    <property type="evidence" value="ECO:0007669"/>
    <property type="project" value="TreeGrafter"/>
</dbReference>
<dbReference type="Pfam" id="PF03435">
    <property type="entry name" value="Sacchrp_dh_NADP"/>
    <property type="match status" value="1"/>
</dbReference>